<comment type="function">
    <text evidence="1">Responsible for the formation of the pyrimidine heterocycle in the thiamine biosynthesis pathway. Catalyzes the formation of hydroxymethylpyrimidine phosphate (HMP-P) from histidine and pyridoxal phosphate (PLP). The protein uses PLP and the active site histidine to form HMP-P, generating an inactive enzyme. The enzyme can only undergo a single turnover, which suggests it is a suicide enzyme.</text>
</comment>
<dbReference type="InterPro" id="IPR027939">
    <property type="entry name" value="NMT1/THI5"/>
</dbReference>
<evidence type="ECO:0000256" key="6">
    <source>
        <dbReference type="ARBA" id="ARBA00022723"/>
    </source>
</evidence>
<evidence type="ECO:0000256" key="1">
    <source>
        <dbReference type="ARBA" id="ARBA00003469"/>
    </source>
</evidence>
<reference evidence="14" key="1">
    <citation type="submission" date="2021-11" db="EMBL/GenBank/DDBJ databases">
        <title>Streptomyces corallinus and Kineosporia corallina sp. nov., two new coral-derived marine actinobacteria.</title>
        <authorList>
            <person name="Buangrab K."/>
            <person name="Sutthacheep M."/>
            <person name="Yeemin T."/>
            <person name="Harunari E."/>
            <person name="Igarashi Y."/>
            <person name="Sripreechasak P."/>
            <person name="Kanchanasin P."/>
            <person name="Tanasupawat S."/>
            <person name="Phongsopitanun W."/>
        </authorList>
    </citation>
    <scope>NUCLEOTIDE SEQUENCE</scope>
    <source>
        <strain evidence="14">JCM 31032</strain>
    </source>
</reference>
<sequence>MSARRRAAVVVLAVPLLLSACGGDSSAESSPDLAKVTYLTSFNTFGRDAYAYVAAEKGFFEEAGFDVEIKPGTGSGDVMKLIAGGQADYGVADFSAVAVALANQDLPLTSVGMIHQQSLAALVTLEGTGISEPADLAGKTIADQAGSTVTVLFPAYAKAAGFDGSGVKFVPSAPPSLPQLLASGKVDAVGQFVVGKGLIEAAAKDREAVFLPYSDVLPDLYGNTLLTTTETAESNPEQVQKFSAALLKGLQYSIENPDETGEILAAAQPTQDAAVAAGEVKLMAPYVTGEDGAAIGAIDEARVQGVIDELTKGGAITKDVTPADLVSFDLTPPAEP</sequence>
<organism evidence="14 15">
    <name type="scientific">Kineosporia babensis</name>
    <dbReference type="NCBI Taxonomy" id="499548"/>
    <lineage>
        <taxon>Bacteria</taxon>
        <taxon>Bacillati</taxon>
        <taxon>Actinomycetota</taxon>
        <taxon>Actinomycetes</taxon>
        <taxon>Kineosporiales</taxon>
        <taxon>Kineosporiaceae</taxon>
        <taxon>Kineosporia</taxon>
    </lineage>
</organism>
<dbReference type="PANTHER" id="PTHR31528">
    <property type="entry name" value="4-AMINO-5-HYDROXYMETHYL-2-METHYLPYRIMIDINE PHOSPHATE SYNTHASE THI11-RELATED"/>
    <property type="match status" value="1"/>
</dbReference>
<feature type="chain" id="PRO_5040993916" description="Thiamine pyrimidine synthase" evidence="12">
    <location>
        <begin position="28"/>
        <end position="336"/>
    </location>
</feature>
<protein>
    <recommendedName>
        <fullName evidence="10">Thiamine pyrimidine synthase</fullName>
    </recommendedName>
</protein>
<dbReference type="GO" id="GO:0009228">
    <property type="term" value="P:thiamine biosynthetic process"/>
    <property type="evidence" value="ECO:0007669"/>
    <property type="project" value="UniProtKB-KW"/>
</dbReference>
<feature type="signal peptide" evidence="12">
    <location>
        <begin position="1"/>
        <end position="27"/>
    </location>
</feature>
<keyword evidence="7" id="KW-0663">Pyridoxal phosphate</keyword>
<keyword evidence="9" id="KW-0408">Iron</keyword>
<dbReference type="AlphaFoldDB" id="A0A9X1ST49"/>
<comment type="pathway">
    <text evidence="2">Cofactor biosynthesis; thiamine diphosphate biosynthesis.</text>
</comment>
<feature type="domain" description="SsuA/THI5-like" evidence="13">
    <location>
        <begin position="51"/>
        <end position="259"/>
    </location>
</feature>
<evidence type="ECO:0000259" key="13">
    <source>
        <dbReference type="Pfam" id="PF09084"/>
    </source>
</evidence>
<evidence type="ECO:0000256" key="5">
    <source>
        <dbReference type="ARBA" id="ARBA00022679"/>
    </source>
</evidence>
<dbReference type="SUPFAM" id="SSF53850">
    <property type="entry name" value="Periplasmic binding protein-like II"/>
    <property type="match status" value="1"/>
</dbReference>
<dbReference type="Gene3D" id="3.40.190.10">
    <property type="entry name" value="Periplasmic binding protein-like II"/>
    <property type="match status" value="2"/>
</dbReference>
<dbReference type="EMBL" id="JAJOMB010000003">
    <property type="protein sequence ID" value="MCD5310961.1"/>
    <property type="molecule type" value="Genomic_DNA"/>
</dbReference>
<dbReference type="GO" id="GO:0016740">
    <property type="term" value="F:transferase activity"/>
    <property type="evidence" value="ECO:0007669"/>
    <property type="project" value="UniProtKB-KW"/>
</dbReference>
<keyword evidence="6" id="KW-0479">Metal-binding</keyword>
<dbReference type="GO" id="GO:0046872">
    <property type="term" value="F:metal ion binding"/>
    <property type="evidence" value="ECO:0007669"/>
    <property type="project" value="UniProtKB-KW"/>
</dbReference>
<evidence type="ECO:0000313" key="15">
    <source>
        <dbReference type="Proteomes" id="UP001138997"/>
    </source>
</evidence>
<comment type="similarity">
    <text evidence="3">Belongs to the NMT1/THI5 family.</text>
</comment>
<evidence type="ECO:0000256" key="3">
    <source>
        <dbReference type="ARBA" id="ARBA00009406"/>
    </source>
</evidence>
<dbReference type="Pfam" id="PF09084">
    <property type="entry name" value="NMT1"/>
    <property type="match status" value="1"/>
</dbReference>
<evidence type="ECO:0000256" key="11">
    <source>
        <dbReference type="ARBA" id="ARBA00048179"/>
    </source>
</evidence>
<dbReference type="RefSeq" id="WP_231440137.1">
    <property type="nucleotide sequence ID" value="NZ_JAJOMB010000003.1"/>
</dbReference>
<evidence type="ECO:0000313" key="14">
    <source>
        <dbReference type="EMBL" id="MCD5310961.1"/>
    </source>
</evidence>
<keyword evidence="5" id="KW-0808">Transferase</keyword>
<evidence type="ECO:0000256" key="9">
    <source>
        <dbReference type="ARBA" id="ARBA00023004"/>
    </source>
</evidence>
<comment type="caution">
    <text evidence="14">The sequence shown here is derived from an EMBL/GenBank/DDBJ whole genome shotgun (WGS) entry which is preliminary data.</text>
</comment>
<proteinExistence type="inferred from homology"/>
<evidence type="ECO:0000256" key="7">
    <source>
        <dbReference type="ARBA" id="ARBA00022898"/>
    </source>
</evidence>
<accession>A0A9X1ST49</accession>
<gene>
    <name evidence="14" type="ORF">LR394_08640</name>
</gene>
<keyword evidence="8" id="KW-0784">Thiamine biosynthesis</keyword>
<evidence type="ECO:0000256" key="12">
    <source>
        <dbReference type="SAM" id="SignalP"/>
    </source>
</evidence>
<dbReference type="PROSITE" id="PS51257">
    <property type="entry name" value="PROKAR_LIPOPROTEIN"/>
    <property type="match status" value="1"/>
</dbReference>
<dbReference type="InterPro" id="IPR015168">
    <property type="entry name" value="SsuA/THI5"/>
</dbReference>
<evidence type="ECO:0000256" key="4">
    <source>
        <dbReference type="ARBA" id="ARBA00011738"/>
    </source>
</evidence>
<keyword evidence="12" id="KW-0732">Signal</keyword>
<evidence type="ECO:0000256" key="10">
    <source>
        <dbReference type="ARBA" id="ARBA00033171"/>
    </source>
</evidence>
<evidence type="ECO:0000256" key="2">
    <source>
        <dbReference type="ARBA" id="ARBA00004948"/>
    </source>
</evidence>
<comment type="subunit">
    <text evidence="4">Homodimer.</text>
</comment>
<dbReference type="PANTHER" id="PTHR31528:SF1">
    <property type="entry name" value="4-AMINO-5-HYDROXYMETHYL-2-METHYLPYRIMIDINE PHOSPHATE SYNTHASE THI11-RELATED"/>
    <property type="match status" value="1"/>
</dbReference>
<dbReference type="Proteomes" id="UP001138997">
    <property type="component" value="Unassembled WGS sequence"/>
</dbReference>
<evidence type="ECO:0000256" key="8">
    <source>
        <dbReference type="ARBA" id="ARBA00022977"/>
    </source>
</evidence>
<name>A0A9X1ST49_9ACTN</name>
<comment type="catalytic activity">
    <reaction evidence="11">
        <text>N(6)-(pyridoxal phosphate)-L-lysyl-[4-amino-5-hydroxymethyl-2-methylpyrimidine phosphate synthase] + L-histidyl-[4-amino-5-hydroxymethyl-2-methylpyrimidine phosphate synthase] + 2 Fe(3+) + 4 H2O = L-lysyl-[4-amino-5-hydroxymethyl-2-methylpyrimidine phosphate synthase] + (2S)-2-amino-5-hydroxy-4-oxopentanoyl-[4-amino-5-hydroxymethyl-2-methylpyrimidine phosphate synthase] + 4-amino-2-methyl-5-(phosphooxymethyl)pyrimidine + 3-oxopropanoate + 2 Fe(2+) + 2 H(+)</text>
        <dbReference type="Rhea" id="RHEA:65756"/>
        <dbReference type="Rhea" id="RHEA-COMP:16892"/>
        <dbReference type="Rhea" id="RHEA-COMP:16893"/>
        <dbReference type="Rhea" id="RHEA-COMP:16894"/>
        <dbReference type="Rhea" id="RHEA-COMP:16895"/>
        <dbReference type="ChEBI" id="CHEBI:15377"/>
        <dbReference type="ChEBI" id="CHEBI:15378"/>
        <dbReference type="ChEBI" id="CHEBI:29033"/>
        <dbReference type="ChEBI" id="CHEBI:29034"/>
        <dbReference type="ChEBI" id="CHEBI:29969"/>
        <dbReference type="ChEBI" id="CHEBI:29979"/>
        <dbReference type="ChEBI" id="CHEBI:33190"/>
        <dbReference type="ChEBI" id="CHEBI:58354"/>
        <dbReference type="ChEBI" id="CHEBI:143915"/>
        <dbReference type="ChEBI" id="CHEBI:157692"/>
    </reaction>
    <physiologicalReaction direction="left-to-right" evidence="11">
        <dbReference type="Rhea" id="RHEA:65757"/>
    </physiologicalReaction>
</comment>
<keyword evidence="15" id="KW-1185">Reference proteome</keyword>